<accession>A0A0F9Q3S6</accession>
<dbReference type="EMBL" id="LAZR01004516">
    <property type="protein sequence ID" value="KKN07901.1"/>
    <property type="molecule type" value="Genomic_DNA"/>
</dbReference>
<dbReference type="AlphaFoldDB" id="A0A0F9Q3S6"/>
<reference evidence="2" key="1">
    <citation type="journal article" date="2015" name="Nature">
        <title>Complex archaea that bridge the gap between prokaryotes and eukaryotes.</title>
        <authorList>
            <person name="Spang A."/>
            <person name="Saw J.H."/>
            <person name="Jorgensen S.L."/>
            <person name="Zaremba-Niedzwiedzka K."/>
            <person name="Martijn J."/>
            <person name="Lind A.E."/>
            <person name="van Eijk R."/>
            <person name="Schleper C."/>
            <person name="Guy L."/>
            <person name="Ettema T.J."/>
        </authorList>
    </citation>
    <scope>NUCLEOTIDE SEQUENCE</scope>
</reference>
<gene>
    <name evidence="2" type="ORF">LCGC14_1062360</name>
</gene>
<evidence type="ECO:0000313" key="2">
    <source>
        <dbReference type="EMBL" id="KKN07901.1"/>
    </source>
</evidence>
<keyword evidence="1" id="KW-0812">Transmembrane</keyword>
<sequence length="45" mass="5569">MESLKKSSHDTEEIDNWLLLYHLGLFETIVFAYDYHYLFIDRVFR</sequence>
<feature type="transmembrane region" description="Helical" evidence="1">
    <location>
        <begin position="20"/>
        <end position="40"/>
    </location>
</feature>
<keyword evidence="1" id="KW-1133">Transmembrane helix</keyword>
<proteinExistence type="predicted"/>
<organism evidence="2">
    <name type="scientific">marine sediment metagenome</name>
    <dbReference type="NCBI Taxonomy" id="412755"/>
    <lineage>
        <taxon>unclassified sequences</taxon>
        <taxon>metagenomes</taxon>
        <taxon>ecological metagenomes</taxon>
    </lineage>
</organism>
<comment type="caution">
    <text evidence="2">The sequence shown here is derived from an EMBL/GenBank/DDBJ whole genome shotgun (WGS) entry which is preliminary data.</text>
</comment>
<evidence type="ECO:0000256" key="1">
    <source>
        <dbReference type="SAM" id="Phobius"/>
    </source>
</evidence>
<name>A0A0F9Q3S6_9ZZZZ</name>
<keyword evidence="1" id="KW-0472">Membrane</keyword>
<protein>
    <submittedName>
        <fullName evidence="2">Uncharacterized protein</fullName>
    </submittedName>
</protein>